<dbReference type="GO" id="GO:0005096">
    <property type="term" value="F:GTPase activator activity"/>
    <property type="evidence" value="ECO:0007669"/>
    <property type="project" value="TreeGrafter"/>
</dbReference>
<dbReference type="EMBL" id="CYKH01000218">
    <property type="protein sequence ID" value="CUE94984.1"/>
    <property type="molecule type" value="Genomic_DNA"/>
</dbReference>
<dbReference type="PROSITE" id="PS50196">
    <property type="entry name" value="RANBD1"/>
    <property type="match status" value="1"/>
</dbReference>
<dbReference type="PANTHER" id="PTHR23138">
    <property type="entry name" value="RAN BINDING PROTEIN"/>
    <property type="match status" value="1"/>
</dbReference>
<evidence type="ECO:0000313" key="3">
    <source>
        <dbReference type="Proteomes" id="UP000051952"/>
    </source>
</evidence>
<dbReference type="SMART" id="SM00160">
    <property type="entry name" value="RanBD"/>
    <property type="match status" value="1"/>
</dbReference>
<accession>A0A0S4IS61</accession>
<dbReference type="AlphaFoldDB" id="A0A0S4IS61"/>
<organism evidence="2 3">
    <name type="scientific">Bodo saltans</name>
    <name type="common">Flagellated protozoan</name>
    <dbReference type="NCBI Taxonomy" id="75058"/>
    <lineage>
        <taxon>Eukaryota</taxon>
        <taxon>Discoba</taxon>
        <taxon>Euglenozoa</taxon>
        <taxon>Kinetoplastea</taxon>
        <taxon>Metakinetoplastina</taxon>
        <taxon>Eubodonida</taxon>
        <taxon>Bodonidae</taxon>
        <taxon>Bodo</taxon>
    </lineage>
</organism>
<keyword evidence="3" id="KW-1185">Reference proteome</keyword>
<dbReference type="Proteomes" id="UP000051952">
    <property type="component" value="Unassembled WGS sequence"/>
</dbReference>
<dbReference type="VEuPathDB" id="TriTrypDB:BSAL_57620"/>
<proteinExistence type="predicted"/>
<dbReference type="GO" id="GO:0005643">
    <property type="term" value="C:nuclear pore"/>
    <property type="evidence" value="ECO:0007669"/>
    <property type="project" value="TreeGrafter"/>
</dbReference>
<gene>
    <name evidence="2" type="ORF">BSAL_57620</name>
</gene>
<evidence type="ECO:0000313" key="2">
    <source>
        <dbReference type="EMBL" id="CUE94984.1"/>
    </source>
</evidence>
<dbReference type="SUPFAM" id="SSF50729">
    <property type="entry name" value="PH domain-like"/>
    <property type="match status" value="1"/>
</dbReference>
<dbReference type="InterPro" id="IPR045255">
    <property type="entry name" value="RanBP1-like"/>
</dbReference>
<protein>
    <submittedName>
        <fullName evidence="2">Ran-binding protein, putative</fullName>
    </submittedName>
</protein>
<dbReference type="GO" id="GO:0005737">
    <property type="term" value="C:cytoplasm"/>
    <property type="evidence" value="ECO:0007669"/>
    <property type="project" value="TreeGrafter"/>
</dbReference>
<dbReference type="CDD" id="cd00835">
    <property type="entry name" value="RanBD_family"/>
    <property type="match status" value="1"/>
</dbReference>
<reference evidence="3" key="1">
    <citation type="submission" date="2015-09" db="EMBL/GenBank/DDBJ databases">
        <authorList>
            <consortium name="Pathogen Informatics"/>
        </authorList>
    </citation>
    <scope>NUCLEOTIDE SEQUENCE [LARGE SCALE GENOMIC DNA]</scope>
    <source>
        <strain evidence="3">Lake Konstanz</strain>
    </source>
</reference>
<dbReference type="InterPro" id="IPR011993">
    <property type="entry name" value="PH-like_dom_sf"/>
</dbReference>
<name>A0A0S4IS61_BODSA</name>
<dbReference type="OMA" id="NVIWQDT"/>
<dbReference type="Gene3D" id="2.30.29.30">
    <property type="entry name" value="Pleckstrin-homology domain (PH domain)/Phosphotyrosine-binding domain (PTB)"/>
    <property type="match status" value="1"/>
</dbReference>
<dbReference type="PANTHER" id="PTHR23138:SF87">
    <property type="entry name" value="E3 SUMO-PROTEIN LIGASE RANBP2"/>
    <property type="match status" value="1"/>
</dbReference>
<dbReference type="Pfam" id="PF00638">
    <property type="entry name" value="Ran_BP1"/>
    <property type="match status" value="1"/>
</dbReference>
<evidence type="ECO:0000259" key="1">
    <source>
        <dbReference type="PROSITE" id="PS50196"/>
    </source>
</evidence>
<dbReference type="InterPro" id="IPR000156">
    <property type="entry name" value="Ran_bind_dom"/>
</dbReference>
<feature type="domain" description="RanBD1" evidence="1">
    <location>
        <begin position="11"/>
        <end position="154"/>
    </location>
</feature>
<sequence>MSAPHDHKELMEEEEVAVSDGGAARFAAVNVLSGEEEYEPIWKERAKISRFDEGENQWKERGNGDAKVLRKKSDSTRHLFVLRREGTGKLGAQHDLVDGMTIKRHPQNDKFLIWTAPKDYSDDDEGFEETFLLRCPSKDVADSFIAIFQKICNK</sequence>
<dbReference type="OrthoDB" id="2357150at2759"/>